<feature type="region of interest" description="Disordered" evidence="1">
    <location>
        <begin position="110"/>
        <end position="512"/>
    </location>
</feature>
<sequence length="604" mass="66121">MESFGLSGRAFARKRRSATARRPRLDSLFTLEASDASPPSSTPSSDNASKLSPDENAGPDVSFWRKEFNGNSSTPRIASINKIEGLAASKKLKKDDEKFGDLEGLYRNSSHRRTGSELKRCSEGALAPANWKGASKVKDNSKIPSRSPVSYAGKGGDGNNVGQSVGTANGSADNKLKKVKLTVGGVTRTIHAKSNLANEKSGSSSAKPPRSSDAPRHRQKLILQDTSDDDYPPPEKGNGLEGAPQKDFGEGVISHGAKDNLGATVGEESLSGKQTDMPQSIPFSEPVRKSKRVPKRRVLDDEFDDGKEDDEVRYLERLRTSKISPDCSGKHEDDGEESVKNKKVSKVSKSRKSAYHVDEEYGLSRSKKDSKRKSRTVRESDETDYVEDELPGSDDGPDAKRKKHKREPVDSSMVARSEPLTTRQRALQSGKGAGESLIEFPNGLPASTPRKQKEKLSEVEKQARKAEAAQRRRMQVEKAARESEAEAIRKILGQDSSRKKKEEKLRKERDEMAQKKAAESLILASNTIRCVMGPSGTVVTFGDDVGLPSIFDSKQCSYPPPREKCAGPSCTNAYKYRDSKSNLPLCSLRCYNAVKERAQPVSTC</sequence>
<accession>A0A8B7CXL3</accession>
<dbReference type="InterPro" id="IPR006880">
    <property type="entry name" value="INO80B_C"/>
</dbReference>
<dbReference type="RefSeq" id="XP_008808681.1">
    <property type="nucleotide sequence ID" value="XM_008810459.4"/>
</dbReference>
<feature type="compositionally biased region" description="Basic and acidic residues" evidence="1">
    <location>
        <begin position="454"/>
        <end position="489"/>
    </location>
</feature>
<keyword evidence="3" id="KW-1185">Reference proteome</keyword>
<gene>
    <name evidence="4 5 6 7 8" type="primary">LOC103720648</name>
</gene>
<dbReference type="AlphaFoldDB" id="A0A8B7CXL3"/>
<feature type="domain" description="INO80 complex subunit B-like conserved region" evidence="2">
    <location>
        <begin position="460"/>
        <end position="545"/>
    </location>
</feature>
<dbReference type="RefSeq" id="XP_008808682.1">
    <property type="nucleotide sequence ID" value="XM_008810460.4"/>
</dbReference>
<evidence type="ECO:0000313" key="6">
    <source>
        <dbReference type="RefSeq" id="XP_008808680.1"/>
    </source>
</evidence>
<dbReference type="GO" id="GO:0031011">
    <property type="term" value="C:Ino80 complex"/>
    <property type="evidence" value="ECO:0007669"/>
    <property type="project" value="InterPro"/>
</dbReference>
<evidence type="ECO:0000313" key="3">
    <source>
        <dbReference type="Proteomes" id="UP000228380"/>
    </source>
</evidence>
<feature type="compositionally biased region" description="Basic and acidic residues" evidence="1">
    <location>
        <begin position="496"/>
        <end position="512"/>
    </location>
</feature>
<proteinExistence type="predicted"/>
<dbReference type="Pfam" id="PF04795">
    <property type="entry name" value="PAPA-1"/>
    <property type="match status" value="1"/>
</dbReference>
<feature type="compositionally biased region" description="Basic residues" evidence="1">
    <location>
        <begin position="341"/>
        <end position="354"/>
    </location>
</feature>
<dbReference type="RefSeq" id="XP_008808680.1">
    <property type="nucleotide sequence ID" value="XM_008810458.4"/>
</dbReference>
<feature type="compositionally biased region" description="Polar residues" evidence="1">
    <location>
        <begin position="160"/>
        <end position="172"/>
    </location>
</feature>
<evidence type="ECO:0000313" key="4">
    <source>
        <dbReference type="RefSeq" id="XP_008808678.1"/>
    </source>
</evidence>
<evidence type="ECO:0000256" key="1">
    <source>
        <dbReference type="SAM" id="MobiDB-lite"/>
    </source>
</evidence>
<dbReference type="CDD" id="cd23021">
    <property type="entry name" value="zf-HIT_IN80B"/>
    <property type="match status" value="1"/>
</dbReference>
<feature type="compositionally biased region" description="Low complexity" evidence="1">
    <location>
        <begin position="33"/>
        <end position="49"/>
    </location>
</feature>
<evidence type="ECO:0000259" key="2">
    <source>
        <dbReference type="SMART" id="SM01406"/>
    </source>
</evidence>
<dbReference type="InterPro" id="IPR007529">
    <property type="entry name" value="Znf_HIT"/>
</dbReference>
<dbReference type="RefSeq" id="XP_008808679.1">
    <property type="nucleotide sequence ID" value="XM_008810457.4"/>
</dbReference>
<feature type="compositionally biased region" description="Polar residues" evidence="1">
    <location>
        <begin position="271"/>
        <end position="282"/>
    </location>
</feature>
<feature type="compositionally biased region" description="Basic residues" evidence="1">
    <location>
        <begin position="11"/>
        <end position="22"/>
    </location>
</feature>
<reference evidence="4 5" key="2">
    <citation type="submission" date="2025-04" db="UniProtKB">
        <authorList>
            <consortium name="RefSeq"/>
        </authorList>
    </citation>
    <scope>IDENTIFICATION</scope>
    <source>
        <tissue evidence="4 5">Young leaves</tissue>
    </source>
</reference>
<dbReference type="Pfam" id="PF04438">
    <property type="entry name" value="zf-HIT"/>
    <property type="match status" value="1"/>
</dbReference>
<evidence type="ECO:0000313" key="8">
    <source>
        <dbReference type="RefSeq" id="XP_008808682.1"/>
    </source>
</evidence>
<dbReference type="PANTHER" id="PTHR21561:SF25">
    <property type="entry name" value="OS03G0811500 PROTEIN"/>
    <property type="match status" value="1"/>
</dbReference>
<dbReference type="Proteomes" id="UP000228380">
    <property type="component" value="Chromosome 13"/>
</dbReference>
<feature type="compositionally biased region" description="Basic and acidic residues" evidence="1">
    <location>
        <begin position="328"/>
        <end position="340"/>
    </location>
</feature>
<feature type="compositionally biased region" description="Acidic residues" evidence="1">
    <location>
        <begin position="381"/>
        <end position="396"/>
    </location>
</feature>
<name>A0A8B7CXL3_PHODC</name>
<dbReference type="PANTHER" id="PTHR21561">
    <property type="entry name" value="INO80 COMPLEX SUBUNIT B"/>
    <property type="match status" value="1"/>
</dbReference>
<feature type="region of interest" description="Disordered" evidence="1">
    <location>
        <begin position="1"/>
        <end position="76"/>
    </location>
</feature>
<dbReference type="KEGG" id="pda:103720648"/>
<protein>
    <submittedName>
        <fullName evidence="4 5">Titin homolog isoform X1</fullName>
    </submittedName>
</protein>
<evidence type="ECO:0000313" key="5">
    <source>
        <dbReference type="RefSeq" id="XP_008808679.1"/>
    </source>
</evidence>
<dbReference type="InterPro" id="IPR029523">
    <property type="entry name" value="INO80B/Ies2"/>
</dbReference>
<feature type="compositionally biased region" description="Low complexity" evidence="1">
    <location>
        <begin position="200"/>
        <end position="212"/>
    </location>
</feature>
<dbReference type="SMART" id="SM01406">
    <property type="entry name" value="PAPA-1"/>
    <property type="match status" value="1"/>
</dbReference>
<evidence type="ECO:0000313" key="7">
    <source>
        <dbReference type="RefSeq" id="XP_008808681.1"/>
    </source>
</evidence>
<dbReference type="GeneID" id="103720648"/>
<dbReference type="RefSeq" id="XP_008808678.1">
    <property type="nucleotide sequence ID" value="XM_008810456.4"/>
</dbReference>
<dbReference type="GO" id="GO:0006338">
    <property type="term" value="P:chromatin remodeling"/>
    <property type="evidence" value="ECO:0007669"/>
    <property type="project" value="InterPro"/>
</dbReference>
<feature type="compositionally biased region" description="Basic and acidic residues" evidence="1">
    <location>
        <begin position="310"/>
        <end position="319"/>
    </location>
</feature>
<reference evidence="3" key="1">
    <citation type="journal article" date="2019" name="Nat. Commun.">
        <title>Genome-wide association mapping of date palm fruit traits.</title>
        <authorList>
            <person name="Hazzouri K.M."/>
            <person name="Gros-Balthazard M."/>
            <person name="Flowers J.M."/>
            <person name="Copetti D."/>
            <person name="Lemansour A."/>
            <person name="Lebrun M."/>
            <person name="Masmoudi K."/>
            <person name="Ferrand S."/>
            <person name="Dhar M.I."/>
            <person name="Fresquez Z.A."/>
            <person name="Rosas U."/>
            <person name="Zhang J."/>
            <person name="Talag J."/>
            <person name="Lee S."/>
            <person name="Kudrna D."/>
            <person name="Powell R.F."/>
            <person name="Leitch I.J."/>
            <person name="Krueger R.R."/>
            <person name="Wing R.A."/>
            <person name="Amiri K.M.A."/>
            <person name="Purugganan M.D."/>
        </authorList>
    </citation>
    <scope>NUCLEOTIDE SEQUENCE [LARGE SCALE GENOMIC DNA]</scope>
    <source>
        <strain evidence="3">cv. Khalas</strain>
    </source>
</reference>
<dbReference type="OrthoDB" id="2021186at2759"/>
<organism evidence="3 5">
    <name type="scientific">Phoenix dactylifera</name>
    <name type="common">Date palm</name>
    <dbReference type="NCBI Taxonomy" id="42345"/>
    <lineage>
        <taxon>Eukaryota</taxon>
        <taxon>Viridiplantae</taxon>
        <taxon>Streptophyta</taxon>
        <taxon>Embryophyta</taxon>
        <taxon>Tracheophyta</taxon>
        <taxon>Spermatophyta</taxon>
        <taxon>Magnoliopsida</taxon>
        <taxon>Liliopsida</taxon>
        <taxon>Arecaceae</taxon>
        <taxon>Coryphoideae</taxon>
        <taxon>Phoeniceae</taxon>
        <taxon>Phoenix</taxon>
    </lineage>
</organism>